<feature type="domain" description="AP2/ERF" evidence="9">
    <location>
        <begin position="25"/>
        <end position="83"/>
    </location>
</feature>
<dbReference type="CDD" id="cd00018">
    <property type="entry name" value="AP2"/>
    <property type="match status" value="1"/>
</dbReference>
<sequence length="233" mass="25068">MDDYGAGASRSDDGEESPRLPAERRYKGVRLRKWGRWVSEIRMPNSRERVWLGSYESAEKAARAFDAAAVCLRGSRAGSLNFPESPPNVRYVPGALLTPEQIQAEAARHANQQLPNSRPVASALQPAAAPPPAGGASSDRTTLSMPSTDYSSGAAVCGDDEALDWSFMDALPPMPPASSSVGMGNSAHTVPAAMDDFMYGSPHLVVQPSEDATQDVIDSDDDHTFISDDLWRF</sequence>
<organism evidence="10">
    <name type="scientific">Zea mays</name>
    <name type="common">Maize</name>
    <dbReference type="NCBI Taxonomy" id="4577"/>
    <lineage>
        <taxon>Eukaryota</taxon>
        <taxon>Viridiplantae</taxon>
        <taxon>Streptophyta</taxon>
        <taxon>Embryophyta</taxon>
        <taxon>Tracheophyta</taxon>
        <taxon>Spermatophyta</taxon>
        <taxon>Magnoliopsida</taxon>
        <taxon>Liliopsida</taxon>
        <taxon>Poales</taxon>
        <taxon>Poaceae</taxon>
        <taxon>PACMAD clade</taxon>
        <taxon>Panicoideae</taxon>
        <taxon>Andropogonodae</taxon>
        <taxon>Andropogoneae</taxon>
        <taxon>Tripsacinae</taxon>
        <taxon>Zea</taxon>
    </lineage>
</organism>
<dbReference type="PROSITE" id="PS51032">
    <property type="entry name" value="AP2_ERF"/>
    <property type="match status" value="1"/>
</dbReference>
<dbReference type="EMBL" id="NCVQ01000001">
    <property type="protein sequence ID" value="PWZ58581.1"/>
    <property type="molecule type" value="Genomic_DNA"/>
</dbReference>
<dbReference type="SMART" id="SM00380">
    <property type="entry name" value="AP2"/>
    <property type="match status" value="1"/>
</dbReference>
<comment type="similarity">
    <text evidence="7">Belongs to the AP2/ERF transcription factor family. ERF subfamily.</text>
</comment>
<name>A0A317YL04_MAIZE</name>
<feature type="compositionally biased region" description="Basic and acidic residues" evidence="8">
    <location>
        <begin position="10"/>
        <end position="24"/>
    </location>
</feature>
<keyword evidence="2" id="KW-0805">Transcription regulation</keyword>
<dbReference type="InterPro" id="IPR001471">
    <property type="entry name" value="AP2/ERF_dom"/>
</dbReference>
<dbReference type="PRINTS" id="PR00367">
    <property type="entry name" value="ETHRSPELEMNT"/>
</dbReference>
<dbReference type="PANTHER" id="PTHR31985:SF310">
    <property type="entry name" value="OS08G0454000 PROTEIN"/>
    <property type="match status" value="1"/>
</dbReference>
<accession>A0A317YL04</accession>
<evidence type="ECO:0000256" key="8">
    <source>
        <dbReference type="SAM" id="MobiDB-lite"/>
    </source>
</evidence>
<dbReference type="InterPro" id="IPR036955">
    <property type="entry name" value="AP2/ERF_dom_sf"/>
</dbReference>
<evidence type="ECO:0000259" key="9">
    <source>
        <dbReference type="PROSITE" id="PS51032"/>
    </source>
</evidence>
<evidence type="ECO:0000256" key="7">
    <source>
        <dbReference type="ARBA" id="ARBA00024343"/>
    </source>
</evidence>
<feature type="compositionally biased region" description="Polar residues" evidence="8">
    <location>
        <begin position="139"/>
        <end position="151"/>
    </location>
</feature>
<dbReference type="InterPro" id="IPR051032">
    <property type="entry name" value="AP2/ERF_TF_ERF_subfamily"/>
</dbReference>
<keyword evidence="3" id="KW-0238">DNA-binding</keyword>
<proteinExistence type="inferred from homology"/>
<dbReference type="GO" id="GO:0003700">
    <property type="term" value="F:DNA-binding transcription factor activity"/>
    <property type="evidence" value="ECO:0007669"/>
    <property type="project" value="InterPro"/>
</dbReference>
<comment type="subcellular location">
    <subcellularLocation>
        <location evidence="1">Nucleus</location>
    </subcellularLocation>
</comment>
<dbReference type="PANTHER" id="PTHR31985">
    <property type="entry name" value="ETHYLENE-RESPONSIVE TRANSCRIPTION FACTOR ERF042-RELATED"/>
    <property type="match status" value="1"/>
</dbReference>
<evidence type="ECO:0000256" key="4">
    <source>
        <dbReference type="ARBA" id="ARBA00023159"/>
    </source>
</evidence>
<feature type="region of interest" description="Disordered" evidence="8">
    <location>
        <begin position="107"/>
        <end position="152"/>
    </location>
</feature>
<evidence type="ECO:0000256" key="2">
    <source>
        <dbReference type="ARBA" id="ARBA00023015"/>
    </source>
</evidence>
<feature type="region of interest" description="Disordered" evidence="8">
    <location>
        <begin position="1"/>
        <end position="24"/>
    </location>
</feature>
<keyword evidence="4" id="KW-0010">Activator</keyword>
<keyword evidence="5" id="KW-0804">Transcription</keyword>
<keyword evidence="6" id="KW-0539">Nucleus</keyword>
<dbReference type="FunFam" id="3.30.730.10:FF:000001">
    <property type="entry name" value="Ethylene-responsive transcription factor 2"/>
    <property type="match status" value="1"/>
</dbReference>
<dbReference type="Gene3D" id="3.30.730.10">
    <property type="entry name" value="AP2/ERF domain"/>
    <property type="match status" value="1"/>
</dbReference>
<protein>
    <submittedName>
        <fullName evidence="10">Ethylene-responsive transcription factor ERF018</fullName>
    </submittedName>
</protein>
<gene>
    <name evidence="10" type="primary">ERF018</name>
    <name evidence="10" type="ORF">Zm00014a_033618</name>
</gene>
<evidence type="ECO:0000313" key="10">
    <source>
        <dbReference type="EMBL" id="PWZ58581.1"/>
    </source>
</evidence>
<reference evidence="10" key="1">
    <citation type="journal article" date="2018" name="Nat. Genet.">
        <title>Extensive intraspecific gene order and gene structural variations between Mo17 and other maize genomes.</title>
        <authorList>
            <person name="Sun S."/>
            <person name="Zhou Y."/>
            <person name="Chen J."/>
            <person name="Shi J."/>
            <person name="Zhao H."/>
            <person name="Zhao H."/>
            <person name="Song W."/>
            <person name="Zhang M."/>
            <person name="Cui Y."/>
            <person name="Dong X."/>
            <person name="Liu H."/>
            <person name="Ma X."/>
            <person name="Jiao Y."/>
            <person name="Wang B."/>
            <person name="Wei X."/>
            <person name="Stein J.C."/>
            <person name="Glaubitz J.C."/>
            <person name="Lu F."/>
            <person name="Yu G."/>
            <person name="Liang C."/>
            <person name="Fengler K."/>
            <person name="Li B."/>
            <person name="Rafalski A."/>
            <person name="Schnable P.S."/>
            <person name="Ware D.H."/>
            <person name="Buckler E.S."/>
            <person name="Lai J."/>
        </authorList>
    </citation>
    <scope>NUCLEOTIDE SEQUENCE [LARGE SCALE GENOMIC DNA]</scope>
    <source>
        <tissue evidence="10">Seedling</tissue>
    </source>
</reference>
<evidence type="ECO:0000256" key="5">
    <source>
        <dbReference type="ARBA" id="ARBA00023163"/>
    </source>
</evidence>
<evidence type="ECO:0000256" key="3">
    <source>
        <dbReference type="ARBA" id="ARBA00023125"/>
    </source>
</evidence>
<dbReference type="AlphaFoldDB" id="A0A317YL04"/>
<dbReference type="SUPFAM" id="SSF54171">
    <property type="entry name" value="DNA-binding domain"/>
    <property type="match status" value="1"/>
</dbReference>
<dbReference type="Pfam" id="PF00847">
    <property type="entry name" value="AP2"/>
    <property type="match status" value="1"/>
</dbReference>
<dbReference type="InterPro" id="IPR016177">
    <property type="entry name" value="DNA-bd_dom_sf"/>
</dbReference>
<dbReference type="GO" id="GO:0003677">
    <property type="term" value="F:DNA binding"/>
    <property type="evidence" value="ECO:0007669"/>
    <property type="project" value="UniProtKB-KW"/>
</dbReference>
<evidence type="ECO:0000256" key="6">
    <source>
        <dbReference type="ARBA" id="ARBA00023242"/>
    </source>
</evidence>
<dbReference type="Proteomes" id="UP000251960">
    <property type="component" value="Chromosome 1"/>
</dbReference>
<dbReference type="GO" id="GO:0005634">
    <property type="term" value="C:nucleus"/>
    <property type="evidence" value="ECO:0007669"/>
    <property type="project" value="UniProtKB-SubCell"/>
</dbReference>
<comment type="caution">
    <text evidence="10">The sequence shown here is derived from an EMBL/GenBank/DDBJ whole genome shotgun (WGS) entry which is preliminary data.</text>
</comment>
<evidence type="ECO:0000256" key="1">
    <source>
        <dbReference type="ARBA" id="ARBA00004123"/>
    </source>
</evidence>